<dbReference type="EMBL" id="BMAC01001129">
    <property type="protein sequence ID" value="GFQ05860.1"/>
    <property type="molecule type" value="Genomic_DNA"/>
</dbReference>
<comment type="subcellular location">
    <subcellularLocation>
        <location evidence="2">Cell membrane</location>
    </subcellularLocation>
</comment>
<dbReference type="GO" id="GO:0005886">
    <property type="term" value="C:plasma membrane"/>
    <property type="evidence" value="ECO:0007669"/>
    <property type="project" value="UniProtKB-SubCell"/>
</dbReference>
<dbReference type="AlphaFoldDB" id="A0A830D3K2"/>
<organism evidence="9 10">
    <name type="scientific">Phtheirospermum japonicum</name>
    <dbReference type="NCBI Taxonomy" id="374723"/>
    <lineage>
        <taxon>Eukaryota</taxon>
        <taxon>Viridiplantae</taxon>
        <taxon>Streptophyta</taxon>
        <taxon>Embryophyta</taxon>
        <taxon>Tracheophyta</taxon>
        <taxon>Spermatophyta</taxon>
        <taxon>Magnoliopsida</taxon>
        <taxon>eudicotyledons</taxon>
        <taxon>Gunneridae</taxon>
        <taxon>Pentapetalae</taxon>
        <taxon>asterids</taxon>
        <taxon>lamiids</taxon>
        <taxon>Lamiales</taxon>
        <taxon>Orobanchaceae</taxon>
        <taxon>Orobanchaceae incertae sedis</taxon>
        <taxon>Phtheirospermum</taxon>
    </lineage>
</organism>
<keyword evidence="6" id="KW-0472">Membrane</keyword>
<feature type="compositionally biased region" description="Polar residues" evidence="8">
    <location>
        <begin position="184"/>
        <end position="195"/>
    </location>
</feature>
<evidence type="ECO:0000256" key="4">
    <source>
        <dbReference type="ARBA" id="ARBA00022448"/>
    </source>
</evidence>
<dbReference type="GO" id="GO:0009734">
    <property type="term" value="P:auxin-activated signaling pathway"/>
    <property type="evidence" value="ECO:0007669"/>
    <property type="project" value="UniProtKB-KW"/>
</dbReference>
<evidence type="ECO:0000256" key="8">
    <source>
        <dbReference type="SAM" id="MobiDB-lite"/>
    </source>
</evidence>
<comment type="function">
    <text evidence="1">Involved in auxin transport. Regulator of the auxin signaling pathway.</text>
</comment>
<accession>A0A830D3K2</accession>
<protein>
    <submittedName>
        <fullName evidence="9">Uncharacterized protein</fullName>
    </submittedName>
</protein>
<comment type="caution">
    <text evidence="9">The sequence shown here is derived from an EMBL/GenBank/DDBJ whole genome shotgun (WGS) entry which is preliminary data.</text>
</comment>
<comment type="similarity">
    <text evidence="3">Belongs to the BIG GRAIN 1 (BG1) plant protein family.</text>
</comment>
<evidence type="ECO:0000256" key="3">
    <source>
        <dbReference type="ARBA" id="ARBA00010067"/>
    </source>
</evidence>
<dbReference type="OrthoDB" id="680041at2759"/>
<evidence type="ECO:0000256" key="2">
    <source>
        <dbReference type="ARBA" id="ARBA00004236"/>
    </source>
</evidence>
<evidence type="ECO:0000256" key="5">
    <source>
        <dbReference type="ARBA" id="ARBA00022475"/>
    </source>
</evidence>
<feature type="region of interest" description="Disordered" evidence="8">
    <location>
        <begin position="21"/>
        <end position="109"/>
    </location>
</feature>
<dbReference type="Proteomes" id="UP000653305">
    <property type="component" value="Unassembled WGS sequence"/>
</dbReference>
<reference evidence="9" key="1">
    <citation type="submission" date="2020-07" db="EMBL/GenBank/DDBJ databases">
        <title>Ethylene signaling mediates host invasion by parasitic plants.</title>
        <authorList>
            <person name="Yoshida S."/>
        </authorList>
    </citation>
    <scope>NUCLEOTIDE SEQUENCE</scope>
    <source>
        <strain evidence="9">Okayama</strain>
    </source>
</reference>
<feature type="compositionally biased region" description="Basic and acidic residues" evidence="8">
    <location>
        <begin position="75"/>
        <end position="109"/>
    </location>
</feature>
<evidence type="ECO:0000313" key="9">
    <source>
        <dbReference type="EMBL" id="GFQ05860.1"/>
    </source>
</evidence>
<keyword evidence="4" id="KW-0813">Transport</keyword>
<dbReference type="PANTHER" id="PTHR33541">
    <property type="entry name" value="PROTEIN BIG GRAIN 1-LIKE A-RELATED"/>
    <property type="match status" value="1"/>
</dbReference>
<evidence type="ECO:0000256" key="1">
    <source>
        <dbReference type="ARBA" id="ARBA00002281"/>
    </source>
</evidence>
<feature type="compositionally biased region" description="Low complexity" evidence="8">
    <location>
        <begin position="38"/>
        <end position="60"/>
    </location>
</feature>
<dbReference type="InterPro" id="IPR039621">
    <property type="entry name" value="BG1-like"/>
</dbReference>
<feature type="region of interest" description="Disordered" evidence="8">
    <location>
        <begin position="152"/>
        <end position="206"/>
    </location>
</feature>
<evidence type="ECO:0000256" key="6">
    <source>
        <dbReference type="ARBA" id="ARBA00023136"/>
    </source>
</evidence>
<keyword evidence="7" id="KW-0927">Auxin signaling pathway</keyword>
<feature type="compositionally biased region" description="Low complexity" evidence="8">
    <location>
        <begin position="163"/>
        <end position="183"/>
    </location>
</feature>
<evidence type="ECO:0000313" key="10">
    <source>
        <dbReference type="Proteomes" id="UP000653305"/>
    </source>
</evidence>
<keyword evidence="5" id="KW-1003">Cell membrane</keyword>
<name>A0A830D3K2_9LAMI</name>
<proteinExistence type="inferred from homology"/>
<gene>
    <name evidence="9" type="ORF">PHJA_002730000</name>
</gene>
<sequence>MIEKWMEKKVSDKAVIRRKYTADLVTEKRRKSDRPENSSWSSSDSSGGGFFSSSDAESFSLPRPKPVRTGGSGLERVKLGQNHRESELDHRGRRGSDDELDPKPKDEGGFLKTKSLALKIYGDLKKVKQPISPSGKLAGFLNYLFAGSGKPKMAAHGDDYSPSLKSTNASTCSSSFSRSCLSKTPSSRGKSSNGVKRSVRFSPWPK</sequence>
<evidence type="ECO:0000256" key="7">
    <source>
        <dbReference type="ARBA" id="ARBA00023294"/>
    </source>
</evidence>
<keyword evidence="10" id="KW-1185">Reference proteome</keyword>
<dbReference type="PANTHER" id="PTHR33541:SF28">
    <property type="entry name" value="PROTEIN BIG GRAIN 1-LIKE A"/>
    <property type="match status" value="1"/>
</dbReference>